<sequence>MDSLAELLQQKPVDLVTKDLIKLGKVNWAAIDLSILQFIIEILGKDYDFNEEIYDELMHEDVDFSTISNNVYKSQCIEDLPKELPIQEFFKMFLKETNKVNILRSTSINNWIELLMTIIEDKKIPKSEVMKGQAILVLAYFIEPLVNIISEVIDEPRSENESSIFEKFEKNVLRIVNSICRGFEYQKYGLICAKEFTEVLLKHQELLVKDGSIAPHFKVMLEIESRPVTALALNVLNDLCQQESKREVMKEIIFAADSSTGEIIDNSVPLIVIIAKLFNEKNLYIEVVSLLKTLTTLTDDCDVLMGDNQYSVFYNIFSKNKKLAGKTFEMMSSLNINKWHEIIKMINYYTEDDFDVPSFVAFIESIAKIELEELLNVISEYISIEPTTSRRGAEIFSIVFKENDVNKELMVSIIKALEQSKEDEATFVLILSTIMKIESEILVEFFRSNRSTLSKLTVCISNAFLDINNPLSLNIIVASLEKLFRIQKDLVLTRIRDIANGFYEKIKTCKSTDFKEREQLLPQLLALFDCISWSLLSDKKLIDLYNMCQRYSKNMQYKFFPQFQRLQVNLLKHMWMLIVAQGKMIIEKEKLINDVTTLEQQIKNSLKKPQFTTTATCLILSNLLDLHILFQPSVQKKCNHELFIQFHIPLNKDDYINILENIEKVVFESDIDDNRFYQQFLVRTFVSFYNNYMEIPSLSAWEVFLRHYSAKSNYKSEIETLMNISFSMKKSIFEKSVAFAILNLASAYNLDTFRSFYNAFDDFMRKKVSDAKRRSIIFGVICSVILERLSKQLNASMNFDDADDDNNNENRLAVFDYIELMVKKSDPGLARNLINFIKINENILSTDEQKKLDNFKKFLLDR</sequence>
<keyword evidence="2" id="KW-1185">Reference proteome</keyword>
<comment type="caution">
    <text evidence="1">The sequence shown here is derived from an EMBL/GenBank/DDBJ whole genome shotgun (WGS) entry which is preliminary data.</text>
</comment>
<evidence type="ECO:0000313" key="1">
    <source>
        <dbReference type="EMBL" id="KAG5675446.1"/>
    </source>
</evidence>
<reference evidence="1" key="1">
    <citation type="submission" date="2021-03" db="EMBL/GenBank/DDBJ databases">
        <title>Chromosome level genome of the anhydrobiotic midge Polypedilum vanderplanki.</title>
        <authorList>
            <person name="Yoshida Y."/>
            <person name="Kikawada T."/>
            <person name="Gusev O."/>
        </authorList>
    </citation>
    <scope>NUCLEOTIDE SEQUENCE</scope>
    <source>
        <strain evidence="1">NIAS01</strain>
        <tissue evidence="1">Whole body or cell culture</tissue>
    </source>
</reference>
<proteinExistence type="predicted"/>
<organism evidence="1 2">
    <name type="scientific">Polypedilum vanderplanki</name>
    <name type="common">Sleeping chironomid midge</name>
    <dbReference type="NCBI Taxonomy" id="319348"/>
    <lineage>
        <taxon>Eukaryota</taxon>
        <taxon>Metazoa</taxon>
        <taxon>Ecdysozoa</taxon>
        <taxon>Arthropoda</taxon>
        <taxon>Hexapoda</taxon>
        <taxon>Insecta</taxon>
        <taxon>Pterygota</taxon>
        <taxon>Neoptera</taxon>
        <taxon>Endopterygota</taxon>
        <taxon>Diptera</taxon>
        <taxon>Nematocera</taxon>
        <taxon>Chironomoidea</taxon>
        <taxon>Chironomidae</taxon>
        <taxon>Chironominae</taxon>
        <taxon>Polypedilum</taxon>
        <taxon>Polypedilum</taxon>
    </lineage>
</organism>
<gene>
    <name evidence="1" type="ORF">PVAND_005350</name>
</gene>
<accession>A0A9J6C1T3</accession>
<evidence type="ECO:0000313" key="2">
    <source>
        <dbReference type="Proteomes" id="UP001107558"/>
    </source>
</evidence>
<dbReference type="Proteomes" id="UP001107558">
    <property type="component" value="Chromosome 2"/>
</dbReference>
<dbReference type="OrthoDB" id="10507353at2759"/>
<dbReference type="EMBL" id="JADBJN010000002">
    <property type="protein sequence ID" value="KAG5675446.1"/>
    <property type="molecule type" value="Genomic_DNA"/>
</dbReference>
<name>A0A9J6C1T3_POLVA</name>
<dbReference type="AlphaFoldDB" id="A0A9J6C1T3"/>
<protein>
    <submittedName>
        <fullName evidence="1">Uncharacterized protein</fullName>
    </submittedName>
</protein>